<evidence type="ECO:0000313" key="2">
    <source>
        <dbReference type="EMBL" id="KFF19084.1"/>
    </source>
</evidence>
<dbReference type="EMBL" id="MUGY01000013">
    <property type="protein sequence ID" value="OXA93579.1"/>
    <property type="molecule type" value="Genomic_DNA"/>
</dbReference>
<dbReference type="eggNOG" id="COG1216">
    <property type="taxonomic scope" value="Bacteria"/>
</dbReference>
<dbReference type="InterPro" id="IPR029044">
    <property type="entry name" value="Nucleotide-diphossugar_trans"/>
</dbReference>
<evidence type="ECO:0000313" key="4">
    <source>
        <dbReference type="Proteomes" id="UP000028712"/>
    </source>
</evidence>
<protein>
    <submittedName>
        <fullName evidence="2">Glycosyl transferase</fullName>
    </submittedName>
</protein>
<dbReference type="InterPro" id="IPR001173">
    <property type="entry name" value="Glyco_trans_2-like"/>
</dbReference>
<keyword evidence="2" id="KW-0808">Transferase</keyword>
<organism evidence="2 4">
    <name type="scientific">Flavobacterium hydatis</name>
    <name type="common">Cytophaga aquatilis</name>
    <dbReference type="NCBI Taxonomy" id="991"/>
    <lineage>
        <taxon>Bacteria</taxon>
        <taxon>Pseudomonadati</taxon>
        <taxon>Bacteroidota</taxon>
        <taxon>Flavobacteriia</taxon>
        <taxon>Flavobacteriales</taxon>
        <taxon>Flavobacteriaceae</taxon>
        <taxon>Flavobacterium</taxon>
    </lineage>
</organism>
<name>A0A086AQX0_FLAHY</name>
<dbReference type="GO" id="GO:0016740">
    <property type="term" value="F:transferase activity"/>
    <property type="evidence" value="ECO:0007669"/>
    <property type="project" value="UniProtKB-KW"/>
</dbReference>
<dbReference type="Proteomes" id="UP000198424">
    <property type="component" value="Unassembled WGS sequence"/>
</dbReference>
<dbReference type="Proteomes" id="UP000028712">
    <property type="component" value="Unassembled WGS sequence"/>
</dbReference>
<reference evidence="3 5" key="2">
    <citation type="submission" date="2016-11" db="EMBL/GenBank/DDBJ databases">
        <title>Whole genomes of Flavobacteriaceae.</title>
        <authorList>
            <person name="Stine C."/>
            <person name="Li C."/>
            <person name="Tadesse D."/>
        </authorList>
    </citation>
    <scope>NUCLEOTIDE SEQUENCE [LARGE SCALE GENOMIC DNA]</scope>
    <source>
        <strain evidence="3 5">ATCC 29551</strain>
    </source>
</reference>
<dbReference type="PANTHER" id="PTHR43685:SF2">
    <property type="entry name" value="GLYCOSYLTRANSFERASE 2-LIKE DOMAIN-CONTAINING PROTEIN"/>
    <property type="match status" value="1"/>
</dbReference>
<evidence type="ECO:0000313" key="5">
    <source>
        <dbReference type="Proteomes" id="UP000198424"/>
    </source>
</evidence>
<dbReference type="Gene3D" id="3.90.550.10">
    <property type="entry name" value="Spore Coat Polysaccharide Biosynthesis Protein SpsA, Chain A"/>
    <property type="match status" value="1"/>
</dbReference>
<dbReference type="RefSeq" id="WP_035618994.1">
    <property type="nucleotide sequence ID" value="NZ_JBEWQG010000002.1"/>
</dbReference>
<gene>
    <name evidence="3" type="ORF">B0A62_12555</name>
    <name evidence="2" type="ORF">IW20_03800</name>
</gene>
<accession>A0A086AQX0</accession>
<dbReference type="OrthoDB" id="761861at2"/>
<dbReference type="PANTHER" id="PTHR43685">
    <property type="entry name" value="GLYCOSYLTRANSFERASE"/>
    <property type="match status" value="1"/>
</dbReference>
<evidence type="ECO:0000259" key="1">
    <source>
        <dbReference type="Pfam" id="PF00535"/>
    </source>
</evidence>
<proteinExistence type="predicted"/>
<dbReference type="STRING" id="991.IW20_03800"/>
<dbReference type="AlphaFoldDB" id="A0A086AQX0"/>
<dbReference type="CDD" id="cd00761">
    <property type="entry name" value="Glyco_tranf_GTA_type"/>
    <property type="match status" value="1"/>
</dbReference>
<dbReference type="EMBL" id="JPRM01000004">
    <property type="protein sequence ID" value="KFF19084.1"/>
    <property type="molecule type" value="Genomic_DNA"/>
</dbReference>
<comment type="caution">
    <text evidence="2">The sequence shown here is derived from an EMBL/GenBank/DDBJ whole genome shotgun (WGS) entry which is preliminary data.</text>
</comment>
<reference evidence="2 4" key="1">
    <citation type="submission" date="2014-07" db="EMBL/GenBank/DDBJ databases">
        <title>Genome of Flavobacterium hydatis DSM 2063.</title>
        <authorList>
            <person name="Pipes S.E."/>
            <person name="Stropko S.J."/>
            <person name="Newman J.D."/>
        </authorList>
    </citation>
    <scope>NUCLEOTIDE SEQUENCE [LARGE SCALE GENOMIC DNA]</scope>
    <source>
        <strain evidence="2 4">DSM 2063</strain>
    </source>
</reference>
<sequence length="294" mass="34612">MLSILIPVYNYNIYSLVIELHEQCLESGIEFEIICLDDASNLHLTENNQINYLKNNSYTILEHNIGRSAIRNLLAQKAHFENLLFLDADTLPIHSDFISNYILHINNIEKVIYGGIQYQKEKPIKSEILRWIYGKSREALSVEKRQENPYLSLLTLNFLISKSIFKKVHFNEEIPNLRHEDTLFSYELKQNNIQVIHIENPVYHLGIESSETFLKKSEESVIGLKYLVDKKLINVEYVKLSHYYRILEKYKLSGFFGKLFSYFKSSISKNLLSDNPSLFVFDLYRLGYYFTLKK</sequence>
<feature type="domain" description="Glycosyltransferase 2-like" evidence="1">
    <location>
        <begin position="3"/>
        <end position="130"/>
    </location>
</feature>
<dbReference type="Pfam" id="PF00535">
    <property type="entry name" value="Glycos_transf_2"/>
    <property type="match status" value="1"/>
</dbReference>
<evidence type="ECO:0000313" key="3">
    <source>
        <dbReference type="EMBL" id="OXA93579.1"/>
    </source>
</evidence>
<dbReference type="SUPFAM" id="SSF53448">
    <property type="entry name" value="Nucleotide-diphospho-sugar transferases"/>
    <property type="match status" value="1"/>
</dbReference>
<dbReference type="InterPro" id="IPR050834">
    <property type="entry name" value="Glycosyltransf_2"/>
</dbReference>
<keyword evidence="5" id="KW-1185">Reference proteome</keyword>